<protein>
    <submittedName>
        <fullName evidence="2">Multiple sugar transport system substrate-binding protein</fullName>
    </submittedName>
</protein>
<dbReference type="CDD" id="cd13585">
    <property type="entry name" value="PBP2_TMBP_like"/>
    <property type="match status" value="1"/>
</dbReference>
<dbReference type="Gene3D" id="3.40.190.10">
    <property type="entry name" value="Periplasmic binding protein-like II"/>
    <property type="match status" value="1"/>
</dbReference>
<dbReference type="PANTHER" id="PTHR43649">
    <property type="entry name" value="ARABINOSE-BINDING PROTEIN-RELATED"/>
    <property type="match status" value="1"/>
</dbReference>
<organism evidence="2 3">
    <name type="scientific">Labedaea rhizosphaerae</name>
    <dbReference type="NCBI Taxonomy" id="598644"/>
    <lineage>
        <taxon>Bacteria</taxon>
        <taxon>Bacillati</taxon>
        <taxon>Actinomycetota</taxon>
        <taxon>Actinomycetes</taxon>
        <taxon>Pseudonocardiales</taxon>
        <taxon>Pseudonocardiaceae</taxon>
        <taxon>Labedaea</taxon>
    </lineage>
</organism>
<reference evidence="2 3" key="1">
    <citation type="submission" date="2019-03" db="EMBL/GenBank/DDBJ databases">
        <title>Genomic Encyclopedia of Type Strains, Phase IV (KMG-IV): sequencing the most valuable type-strain genomes for metagenomic binning, comparative biology and taxonomic classification.</title>
        <authorList>
            <person name="Goeker M."/>
        </authorList>
    </citation>
    <scope>NUCLEOTIDE SEQUENCE [LARGE SCALE GENOMIC DNA]</scope>
    <source>
        <strain evidence="2 3">DSM 45361</strain>
    </source>
</reference>
<dbReference type="InterPro" id="IPR050490">
    <property type="entry name" value="Bact_solute-bd_prot1"/>
</dbReference>
<keyword evidence="2" id="KW-0813">Transport</keyword>
<dbReference type="OrthoDB" id="9795467at2"/>
<dbReference type="Pfam" id="PF01547">
    <property type="entry name" value="SBP_bac_1"/>
    <property type="match status" value="1"/>
</dbReference>
<dbReference type="RefSeq" id="WP_133852366.1">
    <property type="nucleotide sequence ID" value="NZ_SNXZ01000005.1"/>
</dbReference>
<gene>
    <name evidence="2" type="ORF">EV186_105195</name>
</gene>
<evidence type="ECO:0000313" key="2">
    <source>
        <dbReference type="EMBL" id="TDP94963.1"/>
    </source>
</evidence>
<keyword evidence="2" id="KW-0762">Sugar transport</keyword>
<dbReference type="AlphaFoldDB" id="A0A4R6S6I8"/>
<dbReference type="EMBL" id="SNXZ01000005">
    <property type="protein sequence ID" value="TDP94963.1"/>
    <property type="molecule type" value="Genomic_DNA"/>
</dbReference>
<dbReference type="InterPro" id="IPR006059">
    <property type="entry name" value="SBP"/>
</dbReference>
<keyword evidence="3" id="KW-1185">Reference proteome</keyword>
<dbReference type="SUPFAM" id="SSF53850">
    <property type="entry name" value="Periplasmic binding protein-like II"/>
    <property type="match status" value="1"/>
</dbReference>
<evidence type="ECO:0000256" key="1">
    <source>
        <dbReference type="SAM" id="SignalP"/>
    </source>
</evidence>
<name>A0A4R6S6I8_LABRH</name>
<feature type="chain" id="PRO_5038711623" evidence="1">
    <location>
        <begin position="22"/>
        <end position="410"/>
    </location>
</feature>
<sequence length="410" mass="43648">MSMRRFIAPLAACLLVSAPIAACSSSDDAGGGGGSITVRVYPLKSEADDKAFWATQVAAFEKANPGIKVTVDVQPWKDRETILVTQITGNKAPDVAYMVPDELRAFQAKGALEPIPDSVPKDGYRPAALNATTVDSKVYGAPILMSVIPGTCDKKVLTAAGITTPPATWDDLMAIAPKLKEKGFYATQLDATQAAAINTTFYPWVWQAGGDIFDQGGNLTVNSPQAVKALTYWTNLVKQGYAPKAEATTAVPLDQSAMAKRKVACEFNIEPNLLEKQWGDDRVVIPPLKDTVQRTYGTVGAYTILKGSKNKAAAAKWISFVTQPQVMAAVDKFGGYFAPKTTANLGYAPGTPAAETEKYLDMGYTGPAVAKGREVQAVIAPEVQAAVLGQKTPEQALQDASKNAQQILSR</sequence>
<dbReference type="Proteomes" id="UP000295444">
    <property type="component" value="Unassembled WGS sequence"/>
</dbReference>
<accession>A0A4R6S6I8</accession>
<proteinExistence type="predicted"/>
<evidence type="ECO:0000313" key="3">
    <source>
        <dbReference type="Proteomes" id="UP000295444"/>
    </source>
</evidence>
<dbReference type="PANTHER" id="PTHR43649:SF12">
    <property type="entry name" value="DIACETYLCHITOBIOSE BINDING PROTEIN DASA"/>
    <property type="match status" value="1"/>
</dbReference>
<comment type="caution">
    <text evidence="2">The sequence shown here is derived from an EMBL/GenBank/DDBJ whole genome shotgun (WGS) entry which is preliminary data.</text>
</comment>
<feature type="signal peptide" evidence="1">
    <location>
        <begin position="1"/>
        <end position="21"/>
    </location>
</feature>
<keyword evidence="1" id="KW-0732">Signal</keyword>